<keyword evidence="17" id="KW-1185">Reference proteome</keyword>
<dbReference type="GO" id="GO:0005506">
    <property type="term" value="F:iron ion binding"/>
    <property type="evidence" value="ECO:0007669"/>
    <property type="project" value="InterPro"/>
</dbReference>
<keyword evidence="5 13" id="KW-0349">Heme</keyword>
<keyword evidence="7" id="KW-0256">Endoplasmic reticulum</keyword>
<dbReference type="AlphaFoldDB" id="A0A1Y3AQW5"/>
<dbReference type="GO" id="GO:0016705">
    <property type="term" value="F:oxidoreductase activity, acting on paired donors, with incorporation or reduction of molecular oxygen"/>
    <property type="evidence" value="ECO:0007669"/>
    <property type="project" value="InterPro"/>
</dbReference>
<gene>
    <name evidence="16" type="ORF">BLA29_003548</name>
</gene>
<dbReference type="PRINTS" id="PR00385">
    <property type="entry name" value="P450"/>
</dbReference>
<evidence type="ECO:0000313" key="17">
    <source>
        <dbReference type="Proteomes" id="UP000194236"/>
    </source>
</evidence>
<keyword evidence="11 14" id="KW-0503">Monooxygenase</keyword>
<evidence type="ECO:0000256" key="10">
    <source>
        <dbReference type="ARBA" id="ARBA00023004"/>
    </source>
</evidence>
<protein>
    <submittedName>
        <fullName evidence="16">Cytochrome P450-like protein</fullName>
    </submittedName>
</protein>
<dbReference type="FunFam" id="1.10.630.10:FF:000182">
    <property type="entry name" value="Cytochrome P450 3A4"/>
    <property type="match status" value="1"/>
</dbReference>
<dbReference type="InterPro" id="IPR001128">
    <property type="entry name" value="Cyt_P450"/>
</dbReference>
<dbReference type="InterPro" id="IPR036396">
    <property type="entry name" value="Cyt_P450_sf"/>
</dbReference>
<evidence type="ECO:0000256" key="11">
    <source>
        <dbReference type="ARBA" id="ARBA00023033"/>
    </source>
</evidence>
<evidence type="ECO:0000256" key="2">
    <source>
        <dbReference type="ARBA" id="ARBA00004174"/>
    </source>
</evidence>
<dbReference type="InterPro" id="IPR002401">
    <property type="entry name" value="Cyt_P450_E_grp-I"/>
</dbReference>
<dbReference type="PROSITE" id="PS00086">
    <property type="entry name" value="CYTOCHROME_P450"/>
    <property type="match status" value="1"/>
</dbReference>
<keyword evidence="9 14" id="KW-0560">Oxidoreductase</keyword>
<comment type="cofactor">
    <cofactor evidence="1 13">
        <name>heme</name>
        <dbReference type="ChEBI" id="CHEBI:30413"/>
    </cofactor>
</comment>
<dbReference type="GO" id="GO:0005789">
    <property type="term" value="C:endoplasmic reticulum membrane"/>
    <property type="evidence" value="ECO:0007669"/>
    <property type="project" value="UniProtKB-SubCell"/>
</dbReference>
<dbReference type="GO" id="GO:0004497">
    <property type="term" value="F:monooxygenase activity"/>
    <property type="evidence" value="ECO:0007669"/>
    <property type="project" value="UniProtKB-KW"/>
</dbReference>
<dbReference type="SUPFAM" id="SSF48264">
    <property type="entry name" value="Cytochrome P450"/>
    <property type="match status" value="1"/>
</dbReference>
<evidence type="ECO:0000256" key="15">
    <source>
        <dbReference type="SAM" id="Phobius"/>
    </source>
</evidence>
<dbReference type="PANTHER" id="PTHR24292:SF54">
    <property type="entry name" value="CYP9F3-RELATED"/>
    <property type="match status" value="1"/>
</dbReference>
<dbReference type="Proteomes" id="UP000194236">
    <property type="component" value="Unassembled WGS sequence"/>
</dbReference>
<dbReference type="PRINTS" id="PR00463">
    <property type="entry name" value="EP450I"/>
</dbReference>
<dbReference type="OrthoDB" id="2789670at2759"/>
<sequence length="546" mass="63766">MLSTMFVGFLMNPNLSYAIGVSIIIGILIWAWLEWNERSIKEKFHQQNIRYVRIPSFNITLMSGKRFDLIELDLARKYGKVFGGSMFSEPLIYVTDAELAQIICNREFTKFANRRVTNDPVWDNFIFSANDERWKRLRAIVSPTFSSGKLRKIKYCIDENVEKMREHLDRKISNNYDSSAMDVKKIIGAFTMDTIIQISMGTKINSLEDSNNLVIKYARRLFGRDVPWRDTIIFALAFKWPKILKLLKLKLQPEAMNYFRQCSMEIIRNNREKMQKMNSQESTFKASNFIELILEVEQEQMKSVQEQNGNSEKPFKHVTNDEMIAQCITFFTVGYDTTATTITHTCYALATHPDKQEKLYKNIIETLDQLTRERTDGCNDPYELITFDTLKRFEYLNAVLDETMRFFTLATTTERVATEDVRLETSDKKTWFDVKKGDVVRIPINYLHSDEKNFSHPEQFIPERFLPQEQMQYGNFNKYAFMPFGSGPRKCIASNLALLEAKVALVHLFRMYRMSVHSKATKIPLDFYINAGILISKDVSLSVEKR</sequence>
<dbReference type="InterPro" id="IPR017972">
    <property type="entry name" value="Cyt_P450_CS"/>
</dbReference>
<keyword evidence="12 15" id="KW-0472">Membrane</keyword>
<keyword evidence="15" id="KW-1133">Transmembrane helix</keyword>
<comment type="similarity">
    <text evidence="4 14">Belongs to the cytochrome P450 family.</text>
</comment>
<dbReference type="InterPro" id="IPR050476">
    <property type="entry name" value="Insect_CytP450_Detox"/>
</dbReference>
<evidence type="ECO:0000256" key="6">
    <source>
        <dbReference type="ARBA" id="ARBA00022723"/>
    </source>
</evidence>
<evidence type="ECO:0000256" key="8">
    <source>
        <dbReference type="ARBA" id="ARBA00022848"/>
    </source>
</evidence>
<dbReference type="GO" id="GO:0020037">
    <property type="term" value="F:heme binding"/>
    <property type="evidence" value="ECO:0007669"/>
    <property type="project" value="InterPro"/>
</dbReference>
<keyword evidence="15" id="KW-0812">Transmembrane</keyword>
<evidence type="ECO:0000256" key="3">
    <source>
        <dbReference type="ARBA" id="ARBA00004406"/>
    </source>
</evidence>
<dbReference type="PANTHER" id="PTHR24292">
    <property type="entry name" value="CYTOCHROME P450"/>
    <property type="match status" value="1"/>
</dbReference>
<evidence type="ECO:0000313" key="16">
    <source>
        <dbReference type="EMBL" id="OTF70023.1"/>
    </source>
</evidence>
<keyword evidence="8" id="KW-0492">Microsome</keyword>
<evidence type="ECO:0000256" key="14">
    <source>
        <dbReference type="RuleBase" id="RU000461"/>
    </source>
</evidence>
<dbReference type="Gene3D" id="1.10.630.10">
    <property type="entry name" value="Cytochrome P450"/>
    <property type="match status" value="1"/>
</dbReference>
<evidence type="ECO:0000256" key="13">
    <source>
        <dbReference type="PIRSR" id="PIRSR602401-1"/>
    </source>
</evidence>
<evidence type="ECO:0000256" key="7">
    <source>
        <dbReference type="ARBA" id="ARBA00022824"/>
    </source>
</evidence>
<name>A0A1Y3AQW5_EURMA</name>
<evidence type="ECO:0000256" key="5">
    <source>
        <dbReference type="ARBA" id="ARBA00022617"/>
    </source>
</evidence>
<keyword evidence="6 13" id="KW-0479">Metal-binding</keyword>
<organism evidence="16 17">
    <name type="scientific">Euroglyphus maynei</name>
    <name type="common">Mayne's house dust mite</name>
    <dbReference type="NCBI Taxonomy" id="6958"/>
    <lineage>
        <taxon>Eukaryota</taxon>
        <taxon>Metazoa</taxon>
        <taxon>Ecdysozoa</taxon>
        <taxon>Arthropoda</taxon>
        <taxon>Chelicerata</taxon>
        <taxon>Arachnida</taxon>
        <taxon>Acari</taxon>
        <taxon>Acariformes</taxon>
        <taxon>Sarcoptiformes</taxon>
        <taxon>Astigmata</taxon>
        <taxon>Psoroptidia</taxon>
        <taxon>Analgoidea</taxon>
        <taxon>Pyroglyphidae</taxon>
        <taxon>Pyroglyphinae</taxon>
        <taxon>Euroglyphus</taxon>
    </lineage>
</organism>
<evidence type="ECO:0000256" key="9">
    <source>
        <dbReference type="ARBA" id="ARBA00023002"/>
    </source>
</evidence>
<evidence type="ECO:0000256" key="1">
    <source>
        <dbReference type="ARBA" id="ARBA00001971"/>
    </source>
</evidence>
<proteinExistence type="inferred from homology"/>
<comment type="caution">
    <text evidence="16">The sequence shown here is derived from an EMBL/GenBank/DDBJ whole genome shotgun (WGS) entry which is preliminary data.</text>
</comment>
<dbReference type="EMBL" id="MUJZ01067691">
    <property type="protein sequence ID" value="OTF70023.1"/>
    <property type="molecule type" value="Genomic_DNA"/>
</dbReference>
<accession>A0A1Y3AQW5</accession>
<keyword evidence="10 13" id="KW-0408">Iron</keyword>
<feature type="binding site" description="axial binding residue" evidence="13">
    <location>
        <position position="491"/>
    </location>
    <ligand>
        <name>heme</name>
        <dbReference type="ChEBI" id="CHEBI:30413"/>
    </ligand>
    <ligandPart>
        <name>Fe</name>
        <dbReference type="ChEBI" id="CHEBI:18248"/>
    </ligandPart>
</feature>
<evidence type="ECO:0000256" key="12">
    <source>
        <dbReference type="ARBA" id="ARBA00023136"/>
    </source>
</evidence>
<dbReference type="Pfam" id="PF00067">
    <property type="entry name" value="p450"/>
    <property type="match status" value="1"/>
</dbReference>
<reference evidence="16 17" key="1">
    <citation type="submission" date="2017-03" db="EMBL/GenBank/DDBJ databases">
        <title>Genome Survey of Euroglyphus maynei.</title>
        <authorList>
            <person name="Arlian L.G."/>
            <person name="Morgan M.S."/>
            <person name="Rider S.D."/>
        </authorList>
    </citation>
    <scope>NUCLEOTIDE SEQUENCE [LARGE SCALE GENOMIC DNA]</scope>
    <source>
        <strain evidence="16">Arlian Lab</strain>
        <tissue evidence="16">Whole body</tissue>
    </source>
</reference>
<evidence type="ECO:0000256" key="4">
    <source>
        <dbReference type="ARBA" id="ARBA00010617"/>
    </source>
</evidence>
<feature type="transmembrane region" description="Helical" evidence="15">
    <location>
        <begin position="15"/>
        <end position="33"/>
    </location>
</feature>
<comment type="subcellular location">
    <subcellularLocation>
        <location evidence="3">Endoplasmic reticulum membrane</location>
        <topology evidence="3">Peripheral membrane protein</topology>
    </subcellularLocation>
    <subcellularLocation>
        <location evidence="2">Microsome membrane</location>
        <topology evidence="2">Peripheral membrane protein</topology>
    </subcellularLocation>
</comment>